<comment type="caution">
    <text evidence="1">The sequence shown here is derived from an EMBL/GenBank/DDBJ whole genome shotgun (WGS) entry which is preliminary data.</text>
</comment>
<protein>
    <recommendedName>
        <fullName evidence="3">Reverse transcriptase</fullName>
    </recommendedName>
</protein>
<reference evidence="1" key="1">
    <citation type="submission" date="2022-03" db="EMBL/GenBank/DDBJ databases">
        <authorList>
            <person name="Tunstrom K."/>
        </authorList>
    </citation>
    <scope>NUCLEOTIDE SEQUENCE</scope>
</reference>
<accession>A0AAU9U8G5</accession>
<keyword evidence="2" id="KW-1185">Reference proteome</keyword>
<proteinExistence type="predicted"/>
<evidence type="ECO:0000313" key="2">
    <source>
        <dbReference type="Proteomes" id="UP001153954"/>
    </source>
</evidence>
<gene>
    <name evidence="1" type="ORF">EEDITHA_LOCUS10646</name>
</gene>
<sequence>MTNNPKLISNIEVLNIQFPSDHRLLRATVPLNFPIKSRKAFGTLLTISKTDIEIKKYNAYLETSINSKKEKTNIQTYYNFLEESIKHSLKSCKETKQEQHKIFSEETIRLIKRRTELTHKKNKTKESKQELTRIYKEANRSIRKDYCKHRQEVITRNIINFRSTKRAYKELTTHKTWIEKLERNSEETKSRKDVVNHATSFYNYLYRKRNNNEIETVDEHPSNSIKPIENSEVYEHIKRLKVEKSPGPDGLCNEALKIGAPTLTQHLSQLFNMVLDTETVPSQWCNSDIILIFKKSNPLDIGAIMDLTSDFKTAISDDITDLMTSINDEELILMSVKPLSVELV</sequence>
<dbReference type="AlphaFoldDB" id="A0AAU9U8G5"/>
<dbReference type="EMBL" id="CAKOGL010000015">
    <property type="protein sequence ID" value="CAH2095157.1"/>
    <property type="molecule type" value="Genomic_DNA"/>
</dbReference>
<dbReference type="Proteomes" id="UP001153954">
    <property type="component" value="Unassembled WGS sequence"/>
</dbReference>
<evidence type="ECO:0008006" key="3">
    <source>
        <dbReference type="Google" id="ProtNLM"/>
    </source>
</evidence>
<organism evidence="1 2">
    <name type="scientific">Euphydryas editha</name>
    <name type="common">Edith's checkerspot</name>
    <dbReference type="NCBI Taxonomy" id="104508"/>
    <lineage>
        <taxon>Eukaryota</taxon>
        <taxon>Metazoa</taxon>
        <taxon>Ecdysozoa</taxon>
        <taxon>Arthropoda</taxon>
        <taxon>Hexapoda</taxon>
        <taxon>Insecta</taxon>
        <taxon>Pterygota</taxon>
        <taxon>Neoptera</taxon>
        <taxon>Endopterygota</taxon>
        <taxon>Lepidoptera</taxon>
        <taxon>Glossata</taxon>
        <taxon>Ditrysia</taxon>
        <taxon>Papilionoidea</taxon>
        <taxon>Nymphalidae</taxon>
        <taxon>Nymphalinae</taxon>
        <taxon>Euphydryas</taxon>
    </lineage>
</organism>
<dbReference type="PANTHER" id="PTHR19446">
    <property type="entry name" value="REVERSE TRANSCRIPTASES"/>
    <property type="match status" value="1"/>
</dbReference>
<name>A0AAU9U8G5_EUPED</name>
<evidence type="ECO:0000313" key="1">
    <source>
        <dbReference type="EMBL" id="CAH2095157.1"/>
    </source>
</evidence>